<dbReference type="GO" id="GO:0016887">
    <property type="term" value="F:ATP hydrolysis activity"/>
    <property type="evidence" value="ECO:0007669"/>
    <property type="project" value="InterPro"/>
</dbReference>
<dbReference type="Pfam" id="PF00005">
    <property type="entry name" value="ABC_tran"/>
    <property type="match status" value="2"/>
</dbReference>
<dbReference type="SMART" id="SM00382">
    <property type="entry name" value="AAA"/>
    <property type="match status" value="2"/>
</dbReference>
<dbReference type="OrthoDB" id="9809450at2"/>
<dbReference type="InterPro" id="IPR003593">
    <property type="entry name" value="AAA+_ATPase"/>
</dbReference>
<keyword evidence="2" id="KW-0547">Nucleotide-binding</keyword>
<evidence type="ECO:0000259" key="4">
    <source>
        <dbReference type="PROSITE" id="PS50893"/>
    </source>
</evidence>
<dbReference type="PROSITE" id="PS50893">
    <property type="entry name" value="ABC_TRANSPORTER_2"/>
    <property type="match status" value="2"/>
</dbReference>
<dbReference type="InterPro" id="IPR017871">
    <property type="entry name" value="ABC_transporter-like_CS"/>
</dbReference>
<name>A0A1I4S736_9BACT</name>
<dbReference type="EMBL" id="FOUU01000002">
    <property type="protein sequence ID" value="SFM60312.1"/>
    <property type="molecule type" value="Genomic_DNA"/>
</dbReference>
<evidence type="ECO:0000256" key="3">
    <source>
        <dbReference type="ARBA" id="ARBA00022840"/>
    </source>
</evidence>
<sequence length="515" mass="56851">MKALIVENLKIGISFGDKKKIIVENGDFSVENAEIVGFLGESGSGKTTIAHALCGLLNILPYRTYSRLVPEVESGIIRFVEGCAIDIARNPDKLRSLLGRGIFLMPQSPSACLNPYRTVGEQIREVAGNQNVGLYLEEVGLSRVYAGFYPHQLSGGMKRRVLIAMARALGPRVLIADEPTEGLDAETKEEMLRLFVKLVKESETAILIITHDLESLEMLQELGGVSPLKTLLLFSKKIIRGTLPEVVNLLNRSGQSFETNLLLPDIPPCRKDGGGLLQVHHLTKSYPSVGRVLDSVSFEISPGERVGLIGPSGSGKTTLIRCVGGVEKPDAGKITWKGSSLIPFPYKFRRDIQIIWQDPYTTLPPHRPVRKIIEEPIKSDAHSGKRCETTVHQICNFLGIKAKLLDQYPWQLSGGEAQRVAIARSIVTYPRCVLADEPLNGLHLPEKRRLLLLLGELFNFWGVSLLVVSHHMETVHALTERVMILREGRIGHDPVSLPCPPAALSFGKPYPERVQ</sequence>
<keyword evidence="1" id="KW-0813">Transport</keyword>
<dbReference type="PROSITE" id="PS00211">
    <property type="entry name" value="ABC_TRANSPORTER_1"/>
    <property type="match status" value="1"/>
</dbReference>
<dbReference type="STRING" id="39841.SAMN05660836_00799"/>
<evidence type="ECO:0000256" key="2">
    <source>
        <dbReference type="ARBA" id="ARBA00022741"/>
    </source>
</evidence>
<feature type="domain" description="ABC transporter" evidence="4">
    <location>
        <begin position="277"/>
        <end position="512"/>
    </location>
</feature>
<reference evidence="5 6" key="1">
    <citation type="submission" date="2016-10" db="EMBL/GenBank/DDBJ databases">
        <authorList>
            <person name="de Groot N.N."/>
        </authorList>
    </citation>
    <scope>NUCLEOTIDE SEQUENCE [LARGE SCALE GENOMIC DNA]</scope>
    <source>
        <strain evidence="5 6">DSM 9990</strain>
    </source>
</reference>
<gene>
    <name evidence="5" type="ORF">SAMN05660836_00799</name>
</gene>
<evidence type="ECO:0000313" key="5">
    <source>
        <dbReference type="EMBL" id="SFM60312.1"/>
    </source>
</evidence>
<dbReference type="GO" id="GO:0005524">
    <property type="term" value="F:ATP binding"/>
    <property type="evidence" value="ECO:0007669"/>
    <property type="project" value="UniProtKB-KW"/>
</dbReference>
<dbReference type="InterPro" id="IPR003439">
    <property type="entry name" value="ABC_transporter-like_ATP-bd"/>
</dbReference>
<dbReference type="InterPro" id="IPR050319">
    <property type="entry name" value="ABC_transp_ATP-bind"/>
</dbReference>
<dbReference type="AlphaFoldDB" id="A0A1I4S736"/>
<protein>
    <submittedName>
        <fullName evidence="5">Peptide/nickel transport system ATP-binding protein</fullName>
    </submittedName>
</protein>
<dbReference type="InterPro" id="IPR027417">
    <property type="entry name" value="P-loop_NTPase"/>
</dbReference>
<organism evidence="5 6">
    <name type="scientific">Thermodesulforhabdus norvegica</name>
    <dbReference type="NCBI Taxonomy" id="39841"/>
    <lineage>
        <taxon>Bacteria</taxon>
        <taxon>Pseudomonadati</taxon>
        <taxon>Thermodesulfobacteriota</taxon>
        <taxon>Syntrophobacteria</taxon>
        <taxon>Syntrophobacterales</taxon>
        <taxon>Thermodesulforhabdaceae</taxon>
        <taxon>Thermodesulforhabdus</taxon>
    </lineage>
</organism>
<keyword evidence="6" id="KW-1185">Reference proteome</keyword>
<evidence type="ECO:0000256" key="1">
    <source>
        <dbReference type="ARBA" id="ARBA00022448"/>
    </source>
</evidence>
<dbReference type="PANTHER" id="PTHR43776">
    <property type="entry name" value="TRANSPORT ATP-BINDING PROTEIN"/>
    <property type="match status" value="1"/>
</dbReference>
<dbReference type="Gene3D" id="3.40.50.300">
    <property type="entry name" value="P-loop containing nucleotide triphosphate hydrolases"/>
    <property type="match status" value="2"/>
</dbReference>
<dbReference type="Proteomes" id="UP000199611">
    <property type="component" value="Unassembled WGS sequence"/>
</dbReference>
<dbReference type="RefSeq" id="WP_093393659.1">
    <property type="nucleotide sequence ID" value="NZ_FOUU01000002.1"/>
</dbReference>
<keyword evidence="3 5" id="KW-0067">ATP-binding</keyword>
<dbReference type="SUPFAM" id="SSF52540">
    <property type="entry name" value="P-loop containing nucleoside triphosphate hydrolases"/>
    <property type="match status" value="2"/>
</dbReference>
<proteinExistence type="predicted"/>
<accession>A0A1I4S736</accession>
<feature type="domain" description="ABC transporter" evidence="4">
    <location>
        <begin position="4"/>
        <end position="259"/>
    </location>
</feature>
<dbReference type="GO" id="GO:0055085">
    <property type="term" value="P:transmembrane transport"/>
    <property type="evidence" value="ECO:0007669"/>
    <property type="project" value="UniProtKB-ARBA"/>
</dbReference>
<evidence type="ECO:0000313" key="6">
    <source>
        <dbReference type="Proteomes" id="UP000199611"/>
    </source>
</evidence>